<feature type="transmembrane region" description="Helical" evidence="8">
    <location>
        <begin position="213"/>
        <end position="237"/>
    </location>
</feature>
<dbReference type="InterPro" id="IPR020846">
    <property type="entry name" value="MFS_dom"/>
</dbReference>
<sequence length="407" mass="43695">MRIKSAFPLLLINMFLANLSMGLVIPILPELLEQFRAGGQAAGYLVSCFGLTQFLFSPIAGNLADRYGRKPLIIAGLILFSASHLLAALSWDLSLLLVSRLIGGMGSAALIPAIIAYAADITTDDQRGKAMSWSGAAMTSGFIIGPGVGGLLAEWGLKAPFHASAIVGVLAMLCSLWLLPESLKPEVRKLRLRTQQSKTNLFRQIALSVRSRYFILLLIVFTMTFGLTHFEAIFPLYVVQAYGFGTGEIAVLLTLCSLIGTFNQIVLTDRISRRFGEKKVIGAMLALSAVSLACLLVSGNYFYVMFVTMLFFTFNNILRPTMNTLLSKAAGEDQGFVAGMNNAYTSLGTIFGPLLAGILFDIDLGLPYLFGASVLLAGSIVLVRRIDGRSSPSASEAESETAFGTTG</sequence>
<feature type="transmembrane region" description="Helical" evidence="8">
    <location>
        <begin position="249"/>
        <end position="268"/>
    </location>
</feature>
<comment type="subcellular location">
    <subcellularLocation>
        <location evidence="1">Cell membrane</location>
        <topology evidence="1">Multi-pass membrane protein</topology>
    </subcellularLocation>
</comment>
<keyword evidence="7 8" id="KW-0472">Membrane</keyword>
<comment type="caution">
    <text evidence="10">The sequence shown here is derived from an EMBL/GenBank/DDBJ whole genome shotgun (WGS) entry which is preliminary data.</text>
</comment>
<evidence type="ECO:0000256" key="6">
    <source>
        <dbReference type="ARBA" id="ARBA00022989"/>
    </source>
</evidence>
<dbReference type="InterPro" id="IPR011701">
    <property type="entry name" value="MFS"/>
</dbReference>
<dbReference type="Gene3D" id="1.20.1250.20">
    <property type="entry name" value="MFS general substrate transporter like domains"/>
    <property type="match status" value="1"/>
</dbReference>
<feature type="transmembrane region" description="Helical" evidence="8">
    <location>
        <begin position="366"/>
        <end position="383"/>
    </location>
</feature>
<evidence type="ECO:0000256" key="3">
    <source>
        <dbReference type="ARBA" id="ARBA00022448"/>
    </source>
</evidence>
<dbReference type="InterPro" id="IPR050189">
    <property type="entry name" value="MFS_Efflux_Transporters"/>
</dbReference>
<keyword evidence="3" id="KW-0813">Transport</keyword>
<evidence type="ECO:0000256" key="2">
    <source>
        <dbReference type="ARBA" id="ARBA00007520"/>
    </source>
</evidence>
<keyword evidence="5 8" id="KW-0812">Transmembrane</keyword>
<reference evidence="11" key="1">
    <citation type="journal article" date="2019" name="Int. J. Syst. Evol. Microbiol.">
        <title>The Global Catalogue of Microorganisms (GCM) 10K type strain sequencing project: providing services to taxonomists for standard genome sequencing and annotation.</title>
        <authorList>
            <consortium name="The Broad Institute Genomics Platform"/>
            <consortium name="The Broad Institute Genome Sequencing Center for Infectious Disease"/>
            <person name="Wu L."/>
            <person name="Ma J."/>
        </authorList>
    </citation>
    <scope>NUCLEOTIDE SEQUENCE [LARGE SCALE GENOMIC DNA]</scope>
    <source>
        <strain evidence="11">KCTC 12907</strain>
    </source>
</reference>
<dbReference type="Proteomes" id="UP001596378">
    <property type="component" value="Unassembled WGS sequence"/>
</dbReference>
<dbReference type="InterPro" id="IPR001958">
    <property type="entry name" value="Tet-R_TetA/multi-R_MdtG-like"/>
</dbReference>
<dbReference type="EMBL" id="JBHTAI010000002">
    <property type="protein sequence ID" value="MFC7147629.1"/>
    <property type="molecule type" value="Genomic_DNA"/>
</dbReference>
<evidence type="ECO:0000256" key="7">
    <source>
        <dbReference type="ARBA" id="ARBA00023136"/>
    </source>
</evidence>
<gene>
    <name evidence="10" type="ORF">ACFQMJ_03685</name>
</gene>
<feature type="transmembrane region" description="Helical" evidence="8">
    <location>
        <begin position="7"/>
        <end position="29"/>
    </location>
</feature>
<dbReference type="PRINTS" id="PR01035">
    <property type="entry name" value="TCRTETA"/>
</dbReference>
<proteinExistence type="inferred from homology"/>
<feature type="domain" description="Major facilitator superfamily (MFS) profile" evidence="9">
    <location>
        <begin position="6"/>
        <end position="389"/>
    </location>
</feature>
<dbReference type="Pfam" id="PF07690">
    <property type="entry name" value="MFS_1"/>
    <property type="match status" value="2"/>
</dbReference>
<feature type="transmembrane region" description="Helical" evidence="8">
    <location>
        <begin position="97"/>
        <end position="119"/>
    </location>
</feature>
<evidence type="ECO:0000256" key="5">
    <source>
        <dbReference type="ARBA" id="ARBA00022692"/>
    </source>
</evidence>
<dbReference type="PANTHER" id="PTHR43124">
    <property type="entry name" value="PURINE EFFLUX PUMP PBUE"/>
    <property type="match status" value="1"/>
</dbReference>
<dbReference type="PROSITE" id="PS00216">
    <property type="entry name" value="SUGAR_TRANSPORT_1"/>
    <property type="match status" value="1"/>
</dbReference>
<evidence type="ECO:0000313" key="10">
    <source>
        <dbReference type="EMBL" id="MFC7147629.1"/>
    </source>
</evidence>
<feature type="transmembrane region" description="Helical" evidence="8">
    <location>
        <begin position="304"/>
        <end position="322"/>
    </location>
</feature>
<keyword evidence="6 8" id="KW-1133">Transmembrane helix</keyword>
<evidence type="ECO:0000256" key="1">
    <source>
        <dbReference type="ARBA" id="ARBA00004651"/>
    </source>
</evidence>
<evidence type="ECO:0000259" key="9">
    <source>
        <dbReference type="PROSITE" id="PS50850"/>
    </source>
</evidence>
<feature type="transmembrane region" description="Helical" evidence="8">
    <location>
        <begin position="159"/>
        <end position="179"/>
    </location>
</feature>
<keyword evidence="4" id="KW-1003">Cell membrane</keyword>
<feature type="transmembrane region" description="Helical" evidence="8">
    <location>
        <begin position="41"/>
        <end position="60"/>
    </location>
</feature>
<dbReference type="PANTHER" id="PTHR43124:SF3">
    <property type="entry name" value="CHLORAMPHENICOL EFFLUX PUMP RV0191"/>
    <property type="match status" value="1"/>
</dbReference>
<dbReference type="CDD" id="cd17325">
    <property type="entry name" value="MFS_MdtG_SLC18_like"/>
    <property type="match status" value="1"/>
</dbReference>
<feature type="transmembrane region" description="Helical" evidence="8">
    <location>
        <begin position="72"/>
        <end position="91"/>
    </location>
</feature>
<evidence type="ECO:0000256" key="4">
    <source>
        <dbReference type="ARBA" id="ARBA00022475"/>
    </source>
</evidence>
<keyword evidence="11" id="KW-1185">Reference proteome</keyword>
<dbReference type="PROSITE" id="PS50850">
    <property type="entry name" value="MFS"/>
    <property type="match status" value="1"/>
</dbReference>
<accession>A0ABW2F6L3</accession>
<feature type="transmembrane region" description="Helical" evidence="8">
    <location>
        <begin position="131"/>
        <end position="153"/>
    </location>
</feature>
<dbReference type="InterPro" id="IPR005829">
    <property type="entry name" value="Sugar_transporter_CS"/>
</dbReference>
<evidence type="ECO:0000313" key="11">
    <source>
        <dbReference type="Proteomes" id="UP001596378"/>
    </source>
</evidence>
<feature type="transmembrane region" description="Helical" evidence="8">
    <location>
        <begin position="280"/>
        <end position="298"/>
    </location>
</feature>
<protein>
    <submittedName>
        <fullName evidence="10">MFS transporter</fullName>
    </submittedName>
</protein>
<comment type="similarity">
    <text evidence="2">Belongs to the major facilitator superfamily. TCR/Tet family.</text>
</comment>
<feature type="transmembrane region" description="Helical" evidence="8">
    <location>
        <begin position="343"/>
        <end position="360"/>
    </location>
</feature>
<dbReference type="RefSeq" id="WP_378048326.1">
    <property type="nucleotide sequence ID" value="NZ_JBHMDN010000016.1"/>
</dbReference>
<evidence type="ECO:0000256" key="8">
    <source>
        <dbReference type="SAM" id="Phobius"/>
    </source>
</evidence>
<dbReference type="SUPFAM" id="SSF103473">
    <property type="entry name" value="MFS general substrate transporter"/>
    <property type="match status" value="1"/>
</dbReference>
<organism evidence="10 11">
    <name type="scientific">Cohnella cellulosilytica</name>
    <dbReference type="NCBI Taxonomy" id="986710"/>
    <lineage>
        <taxon>Bacteria</taxon>
        <taxon>Bacillati</taxon>
        <taxon>Bacillota</taxon>
        <taxon>Bacilli</taxon>
        <taxon>Bacillales</taxon>
        <taxon>Paenibacillaceae</taxon>
        <taxon>Cohnella</taxon>
    </lineage>
</organism>
<dbReference type="InterPro" id="IPR036259">
    <property type="entry name" value="MFS_trans_sf"/>
</dbReference>
<name>A0ABW2F6L3_9BACL</name>